<keyword evidence="3" id="KW-1185">Reference proteome</keyword>
<proteinExistence type="predicted"/>
<feature type="signal peptide" evidence="1">
    <location>
        <begin position="1"/>
        <end position="21"/>
    </location>
</feature>
<evidence type="ECO:0008006" key="4">
    <source>
        <dbReference type="Google" id="ProtNLM"/>
    </source>
</evidence>
<dbReference type="OrthoDB" id="9133496at2"/>
<dbReference type="RefSeq" id="WP_047847660.1">
    <property type="nucleotide sequence ID" value="NZ_AEJF01000102.1"/>
</dbReference>
<dbReference type="AlphaFoldDB" id="A0A0J1FZ19"/>
<protein>
    <recommendedName>
        <fullName evidence="4">DUF4148 domain-containing protein</fullName>
    </recommendedName>
</protein>
<name>A0A0J1FZ19_9BURK</name>
<evidence type="ECO:0000313" key="2">
    <source>
        <dbReference type="EMBL" id="KLU25203.1"/>
    </source>
</evidence>
<dbReference type="EMBL" id="AEJF01000102">
    <property type="protein sequence ID" value="KLU25203.1"/>
    <property type="molecule type" value="Genomic_DNA"/>
</dbReference>
<dbReference type="PATRIC" id="fig|908627.4.peg.3590"/>
<accession>A0A0J1FZ19</accession>
<dbReference type="Proteomes" id="UP000035963">
    <property type="component" value="Unassembled WGS sequence"/>
</dbReference>
<organism evidence="2 3">
    <name type="scientific">Caballeronia mineralivorans PML1(12)</name>
    <dbReference type="NCBI Taxonomy" id="908627"/>
    <lineage>
        <taxon>Bacteria</taxon>
        <taxon>Pseudomonadati</taxon>
        <taxon>Pseudomonadota</taxon>
        <taxon>Betaproteobacteria</taxon>
        <taxon>Burkholderiales</taxon>
        <taxon>Burkholderiaceae</taxon>
        <taxon>Caballeronia</taxon>
    </lineage>
</organism>
<feature type="chain" id="PRO_5005251156" description="DUF4148 domain-containing protein" evidence="1">
    <location>
        <begin position="22"/>
        <end position="70"/>
    </location>
</feature>
<gene>
    <name evidence="2" type="ORF">EOS_16075</name>
</gene>
<comment type="caution">
    <text evidence="2">The sequence shown here is derived from an EMBL/GenBank/DDBJ whole genome shotgun (WGS) entry which is preliminary data.</text>
</comment>
<evidence type="ECO:0000256" key="1">
    <source>
        <dbReference type="SAM" id="SignalP"/>
    </source>
</evidence>
<dbReference type="Pfam" id="PF13663">
    <property type="entry name" value="DUF4148"/>
    <property type="match status" value="1"/>
</dbReference>
<evidence type="ECO:0000313" key="3">
    <source>
        <dbReference type="Proteomes" id="UP000035963"/>
    </source>
</evidence>
<sequence length="70" mass="7753">MKKLFSVVSLLSCIVCSSAFAQTPAKPAQDQSWKPPVSTLTRAQVERSLVHAEKDGQLQYLDTVVYRGSR</sequence>
<dbReference type="InterPro" id="IPR025421">
    <property type="entry name" value="DUF4148"/>
</dbReference>
<reference evidence="2 3" key="1">
    <citation type="journal article" date="2015" name="Genome Announc.">
        <title>Draft Genome Sequence of Burkholderia sp. Strain PML1(12), an Ectomycorrhizosphere-Inhabiting Bacterium with Effective Mineral-Weathering Ability.</title>
        <authorList>
            <person name="Uroz S."/>
            <person name="Oger P."/>
        </authorList>
    </citation>
    <scope>NUCLEOTIDE SEQUENCE [LARGE SCALE GENOMIC DNA]</scope>
    <source>
        <strain evidence="3">PML1(12)</strain>
    </source>
</reference>
<keyword evidence="1" id="KW-0732">Signal</keyword>